<dbReference type="GO" id="GO:0071897">
    <property type="term" value="P:DNA biosynthetic process"/>
    <property type="evidence" value="ECO:0007669"/>
    <property type="project" value="UniProtKB-ARBA"/>
</dbReference>
<reference evidence="2 3" key="1">
    <citation type="journal article" date="2019" name="Commun. Biol.">
        <title>The bagworm genome reveals a unique fibroin gene that provides high tensile strength.</title>
        <authorList>
            <person name="Kono N."/>
            <person name="Nakamura H."/>
            <person name="Ohtoshi R."/>
            <person name="Tomita M."/>
            <person name="Numata K."/>
            <person name="Arakawa K."/>
        </authorList>
    </citation>
    <scope>NUCLEOTIDE SEQUENCE [LARGE SCALE GENOMIC DNA]</scope>
</reference>
<dbReference type="Proteomes" id="UP000299102">
    <property type="component" value="Unassembled WGS sequence"/>
</dbReference>
<feature type="domain" description="Reverse transcriptase" evidence="1">
    <location>
        <begin position="79"/>
        <end position="325"/>
    </location>
</feature>
<name>A0A4C1VX86_EUMVA</name>
<dbReference type="STRING" id="151549.A0A4C1VX86"/>
<protein>
    <submittedName>
        <fullName evidence="2">LINE-1 retrotransposable element ORF2 protein</fullName>
    </submittedName>
</protein>
<evidence type="ECO:0000313" key="3">
    <source>
        <dbReference type="Proteomes" id="UP000299102"/>
    </source>
</evidence>
<proteinExistence type="predicted"/>
<dbReference type="PANTHER" id="PTHR19446">
    <property type="entry name" value="REVERSE TRANSCRIPTASES"/>
    <property type="match status" value="1"/>
</dbReference>
<dbReference type="PROSITE" id="PS50878">
    <property type="entry name" value="RT_POL"/>
    <property type="match status" value="1"/>
</dbReference>
<dbReference type="Pfam" id="PF00078">
    <property type="entry name" value="RVT_1"/>
    <property type="match status" value="1"/>
</dbReference>
<dbReference type="EMBL" id="BGZK01000439">
    <property type="protein sequence ID" value="GBP43628.1"/>
    <property type="molecule type" value="Genomic_DNA"/>
</dbReference>
<evidence type="ECO:0000259" key="1">
    <source>
        <dbReference type="PROSITE" id="PS50878"/>
    </source>
</evidence>
<comment type="caution">
    <text evidence="2">The sequence shown here is derived from an EMBL/GenBank/DDBJ whole genome shotgun (WGS) entry which is preliminary data.</text>
</comment>
<keyword evidence="3" id="KW-1185">Reference proteome</keyword>
<dbReference type="InterPro" id="IPR043502">
    <property type="entry name" value="DNA/RNA_pol_sf"/>
</dbReference>
<sequence length="325" mass="37546">MATEYYKNLYQSKVKKPITSAINDTQDSKQVPLVLKEETETAIMTQKSGKAPGPDNITNELLRISMSVIVPKLTNLFNVIIKTESIPEDWTKSTIVLLHKKGGKGDIGNYRPISLMSNIYEVFSKIILFRLSNNLEESQPKEQAGFRSNFWTIDHIHVLRQVLQKYREYNKVYYLGFMDFHEAFDSLEHQYIWESLERQGVHAKYLRLLKIIYEKSTARIKLERTGEEFSIERGVCQGDPISPKLFSTVSEMIFRRMSWERCGWNVNGENLSHLRFTDDLALFSECPRALKKMLQQLSDESVNAGLSINVKNTKTMSTSQSEEPI</sequence>
<accession>A0A4C1VX86</accession>
<dbReference type="SUPFAM" id="SSF56672">
    <property type="entry name" value="DNA/RNA polymerases"/>
    <property type="match status" value="1"/>
</dbReference>
<dbReference type="InterPro" id="IPR000477">
    <property type="entry name" value="RT_dom"/>
</dbReference>
<dbReference type="AlphaFoldDB" id="A0A4C1VX86"/>
<dbReference type="OrthoDB" id="410104at2759"/>
<gene>
    <name evidence="2" type="ORF">EVAR_32194_1</name>
</gene>
<evidence type="ECO:0000313" key="2">
    <source>
        <dbReference type="EMBL" id="GBP43628.1"/>
    </source>
</evidence>
<dbReference type="CDD" id="cd01650">
    <property type="entry name" value="RT_nLTR_like"/>
    <property type="match status" value="1"/>
</dbReference>
<organism evidence="2 3">
    <name type="scientific">Eumeta variegata</name>
    <name type="common">Bagworm moth</name>
    <name type="synonym">Eumeta japonica</name>
    <dbReference type="NCBI Taxonomy" id="151549"/>
    <lineage>
        <taxon>Eukaryota</taxon>
        <taxon>Metazoa</taxon>
        <taxon>Ecdysozoa</taxon>
        <taxon>Arthropoda</taxon>
        <taxon>Hexapoda</taxon>
        <taxon>Insecta</taxon>
        <taxon>Pterygota</taxon>
        <taxon>Neoptera</taxon>
        <taxon>Endopterygota</taxon>
        <taxon>Lepidoptera</taxon>
        <taxon>Glossata</taxon>
        <taxon>Ditrysia</taxon>
        <taxon>Tineoidea</taxon>
        <taxon>Psychidae</taxon>
        <taxon>Oiketicinae</taxon>
        <taxon>Eumeta</taxon>
    </lineage>
</organism>